<dbReference type="GeneID" id="88766353"/>
<dbReference type="InterPro" id="IPR027417">
    <property type="entry name" value="P-loop_NTPase"/>
</dbReference>
<sequence length="433" mass="51081">MATSNLLEAFRQTYQNFQLLPLVTDDKLDDFRIEYGTRVRLELEQVLEDCTDINNKVIFTGHRGCGKSTLLAYFSRQIRDNYFVVFFSIADMIEMSDVNHINILFAIAVQMMAKAEQDKIKIKESTKQKFYQWFATKTKTNLEEKKRELGLKFNLFSWIKTQLTTNYTTRNEIKQEFQRNISELTDQLDLIATVIREQTDKEILVIIDDLDKLDLGVVREIFSDHIKVLMRPKFRIIYTVPMAAMRDKNLRTIMQDESNNQVKLMPVFKFFSKQESHNSDALPNEKNVNTFRKLVEKRIDNNLIETEILEQIILKSGGVLREAIRIMNQCCSECLVLIRMEPEQTNIKINKDILDTALRELRNDMARPLSNNEYKLLTTIYHKFNPDDESDQDQFLDLLHNVYILEYINDNLWYDLHPIVIDLLNRKGYLLES</sequence>
<name>G5J5E5_CROWT</name>
<comment type="caution">
    <text evidence="2">The sequence shown here is derived from an EMBL/GenBank/DDBJ whole genome shotgun (WGS) entry which is preliminary data.</text>
</comment>
<dbReference type="AlphaFoldDB" id="G5J5E5"/>
<dbReference type="Gene3D" id="3.40.50.300">
    <property type="entry name" value="P-loop containing nucleotide triphosphate hydrolases"/>
    <property type="match status" value="1"/>
</dbReference>
<dbReference type="EMBL" id="AESD01000402">
    <property type="protein sequence ID" value="EHJ12582.1"/>
    <property type="molecule type" value="Genomic_DNA"/>
</dbReference>
<evidence type="ECO:0000259" key="1">
    <source>
        <dbReference type="Pfam" id="PF07693"/>
    </source>
</evidence>
<feature type="domain" description="KAP NTPase" evidence="1">
    <location>
        <begin position="58"/>
        <end position="222"/>
    </location>
</feature>
<protein>
    <recommendedName>
        <fullName evidence="1">KAP NTPase domain-containing protein</fullName>
    </recommendedName>
</protein>
<organism evidence="2 3">
    <name type="scientific">Crocosphaera watsonii WH 0003</name>
    <dbReference type="NCBI Taxonomy" id="423471"/>
    <lineage>
        <taxon>Bacteria</taxon>
        <taxon>Bacillati</taxon>
        <taxon>Cyanobacteriota</taxon>
        <taxon>Cyanophyceae</taxon>
        <taxon>Oscillatoriophycideae</taxon>
        <taxon>Chroococcales</taxon>
        <taxon>Aphanothecaceae</taxon>
        <taxon>Crocosphaera</taxon>
    </lineage>
</organism>
<reference evidence="2 3" key="1">
    <citation type="journal article" date="2011" name="Front. Microbiol.">
        <title>Two Strains of Crocosphaera watsonii with Highly Conserved Genomes are Distinguished by Strain-Specific Features.</title>
        <authorList>
            <person name="Bench S.R."/>
            <person name="Ilikchyan I.N."/>
            <person name="Tripp H.J."/>
            <person name="Zehr J.P."/>
        </authorList>
    </citation>
    <scope>NUCLEOTIDE SEQUENCE [LARGE SCALE GENOMIC DNA]</scope>
    <source>
        <strain evidence="2 3">WH 0003</strain>
    </source>
</reference>
<dbReference type="SUPFAM" id="SSF52540">
    <property type="entry name" value="P-loop containing nucleoside triphosphate hydrolases"/>
    <property type="match status" value="1"/>
</dbReference>
<evidence type="ECO:0000313" key="2">
    <source>
        <dbReference type="EMBL" id="EHJ12582.1"/>
    </source>
</evidence>
<gene>
    <name evidence="2" type="ORF">CWATWH0003_2703</name>
</gene>
<dbReference type="Proteomes" id="UP000003477">
    <property type="component" value="Unassembled WGS sequence"/>
</dbReference>
<accession>G5J5E5</accession>
<dbReference type="InterPro" id="IPR011646">
    <property type="entry name" value="KAP_P-loop"/>
</dbReference>
<dbReference type="RefSeq" id="WP_007310884.1">
    <property type="nucleotide sequence ID" value="NZ_AESD01000402.1"/>
</dbReference>
<proteinExistence type="predicted"/>
<dbReference type="Pfam" id="PF07693">
    <property type="entry name" value="KAP_NTPase"/>
    <property type="match status" value="1"/>
</dbReference>
<evidence type="ECO:0000313" key="3">
    <source>
        <dbReference type="Proteomes" id="UP000003477"/>
    </source>
</evidence>
<dbReference type="PATRIC" id="fig|423471.3.peg.2542"/>